<evidence type="ECO:0000256" key="8">
    <source>
        <dbReference type="ARBA" id="ARBA00023014"/>
    </source>
</evidence>
<feature type="domain" description="Radical SAM core" evidence="13">
    <location>
        <begin position="141"/>
        <end position="370"/>
    </location>
</feature>
<dbReference type="InterPro" id="IPR012340">
    <property type="entry name" value="NA-bd_OB-fold"/>
</dbReference>
<dbReference type="InterPro" id="IPR058240">
    <property type="entry name" value="rSAM_sf"/>
</dbReference>
<comment type="catalytic activity">
    <reaction evidence="10">
        <text>L-aspartate(89)-[ribosomal protein uS12]-hydrogen + (sulfur carrier)-SH + AH2 + 2 S-adenosyl-L-methionine = 3-methylsulfanyl-L-aspartate(89)-[ribosomal protein uS12]-hydrogen + (sulfur carrier)-H + 5'-deoxyadenosine + L-methionine + A + S-adenosyl-L-homocysteine + 2 H(+)</text>
        <dbReference type="Rhea" id="RHEA:37087"/>
        <dbReference type="Rhea" id="RHEA-COMP:10460"/>
        <dbReference type="Rhea" id="RHEA-COMP:10461"/>
        <dbReference type="Rhea" id="RHEA-COMP:14737"/>
        <dbReference type="Rhea" id="RHEA-COMP:14739"/>
        <dbReference type="ChEBI" id="CHEBI:13193"/>
        <dbReference type="ChEBI" id="CHEBI:15378"/>
        <dbReference type="ChEBI" id="CHEBI:17319"/>
        <dbReference type="ChEBI" id="CHEBI:17499"/>
        <dbReference type="ChEBI" id="CHEBI:29917"/>
        <dbReference type="ChEBI" id="CHEBI:29961"/>
        <dbReference type="ChEBI" id="CHEBI:57844"/>
        <dbReference type="ChEBI" id="CHEBI:57856"/>
        <dbReference type="ChEBI" id="CHEBI:59789"/>
        <dbReference type="ChEBI" id="CHEBI:64428"/>
        <dbReference type="ChEBI" id="CHEBI:73599"/>
        <dbReference type="EC" id="2.8.4.4"/>
    </reaction>
</comment>
<dbReference type="PROSITE" id="PS01278">
    <property type="entry name" value="MTTASE_RADICAL"/>
    <property type="match status" value="1"/>
</dbReference>
<dbReference type="SUPFAM" id="SSF102114">
    <property type="entry name" value="Radical SAM enzymes"/>
    <property type="match status" value="1"/>
</dbReference>
<feature type="domain" description="MTTase N-terminal" evidence="12">
    <location>
        <begin position="2"/>
        <end position="118"/>
    </location>
</feature>
<dbReference type="Gene3D" id="2.40.50.140">
    <property type="entry name" value="Nucleic acid-binding proteins"/>
    <property type="match status" value="1"/>
</dbReference>
<keyword evidence="15" id="KW-1185">Reference proteome</keyword>
<dbReference type="FunFam" id="3.80.30.20:FF:000001">
    <property type="entry name" value="tRNA-2-methylthio-N(6)-dimethylallyladenosine synthase 2"/>
    <property type="match status" value="1"/>
</dbReference>
<evidence type="ECO:0000256" key="10">
    <source>
        <dbReference type="HAMAP-Rule" id="MF_01865"/>
    </source>
</evidence>
<dbReference type="FunFam" id="3.40.50.12160:FF:000003">
    <property type="entry name" value="CDK5 regulatory subunit-associated protein 1"/>
    <property type="match status" value="1"/>
</dbReference>
<proteinExistence type="inferred from homology"/>
<evidence type="ECO:0000256" key="5">
    <source>
        <dbReference type="ARBA" id="ARBA00022691"/>
    </source>
</evidence>
<dbReference type="Pfam" id="PF04055">
    <property type="entry name" value="Radical_SAM"/>
    <property type="match status" value="1"/>
</dbReference>
<dbReference type="InterPro" id="IPR007197">
    <property type="entry name" value="rSAM"/>
</dbReference>
<dbReference type="PROSITE" id="PS50926">
    <property type="entry name" value="TRAM"/>
    <property type="match status" value="1"/>
</dbReference>
<evidence type="ECO:0000259" key="11">
    <source>
        <dbReference type="PROSITE" id="PS50926"/>
    </source>
</evidence>
<feature type="binding site" evidence="10">
    <location>
        <position position="159"/>
    </location>
    <ligand>
        <name>[4Fe-4S] cluster</name>
        <dbReference type="ChEBI" id="CHEBI:49883"/>
        <label>2</label>
        <note>4Fe-4S-S-AdoMet</note>
    </ligand>
</feature>
<keyword evidence="4 10" id="KW-0808">Transferase</keyword>
<evidence type="ECO:0000256" key="6">
    <source>
        <dbReference type="ARBA" id="ARBA00022723"/>
    </source>
</evidence>
<dbReference type="CDD" id="cd01335">
    <property type="entry name" value="Radical_SAM"/>
    <property type="match status" value="1"/>
</dbReference>
<dbReference type="PANTHER" id="PTHR43837">
    <property type="entry name" value="RIBOSOMAL PROTEIN S12 METHYLTHIOTRANSFERASE RIMO"/>
    <property type="match status" value="1"/>
</dbReference>
<evidence type="ECO:0000256" key="7">
    <source>
        <dbReference type="ARBA" id="ARBA00023004"/>
    </source>
</evidence>
<dbReference type="AlphaFoldDB" id="A0A0L6W1T5"/>
<feature type="binding site" evidence="10">
    <location>
        <position position="81"/>
    </location>
    <ligand>
        <name>[4Fe-4S] cluster</name>
        <dbReference type="ChEBI" id="CHEBI:49883"/>
        <label>1</label>
    </ligand>
</feature>
<feature type="binding site" evidence="10">
    <location>
        <position position="11"/>
    </location>
    <ligand>
        <name>[4Fe-4S] cluster</name>
        <dbReference type="ChEBI" id="CHEBI:49883"/>
        <label>1</label>
    </ligand>
</feature>
<dbReference type="RefSeq" id="WP_242843575.1">
    <property type="nucleotide sequence ID" value="NZ_LGTE01000013.1"/>
</dbReference>
<accession>A0A0L6W1T5</accession>
<comment type="subcellular location">
    <subcellularLocation>
        <location evidence="10">Cytoplasm</location>
    </subcellularLocation>
</comment>
<dbReference type="Gene3D" id="3.80.30.20">
    <property type="entry name" value="tm_1862 like domain"/>
    <property type="match status" value="1"/>
</dbReference>
<dbReference type="SFLD" id="SFLDG01082">
    <property type="entry name" value="B12-binding_domain_containing"/>
    <property type="match status" value="1"/>
</dbReference>
<dbReference type="GO" id="GO:0046872">
    <property type="term" value="F:metal ion binding"/>
    <property type="evidence" value="ECO:0007669"/>
    <property type="project" value="UniProtKB-KW"/>
</dbReference>
<dbReference type="InterPro" id="IPR023404">
    <property type="entry name" value="rSAM_horseshoe"/>
</dbReference>
<comment type="similarity">
    <text evidence="10">Belongs to the methylthiotransferase family. RimO subfamily.</text>
</comment>
<dbReference type="PROSITE" id="PS51449">
    <property type="entry name" value="MTTASE_N"/>
    <property type="match status" value="1"/>
</dbReference>
<dbReference type="SFLD" id="SFLDS00029">
    <property type="entry name" value="Radical_SAM"/>
    <property type="match status" value="1"/>
</dbReference>
<dbReference type="InterPro" id="IPR005840">
    <property type="entry name" value="Ribosomal_uS12_MeSTrfase_RimO"/>
</dbReference>
<feature type="binding site" evidence="10">
    <location>
        <position position="47"/>
    </location>
    <ligand>
        <name>[4Fe-4S] cluster</name>
        <dbReference type="ChEBI" id="CHEBI:49883"/>
        <label>1</label>
    </ligand>
</feature>
<dbReference type="Pfam" id="PF18693">
    <property type="entry name" value="TRAM_2"/>
    <property type="match status" value="1"/>
</dbReference>
<dbReference type="GO" id="GO:0005829">
    <property type="term" value="C:cytosol"/>
    <property type="evidence" value="ECO:0007669"/>
    <property type="project" value="TreeGrafter"/>
</dbReference>
<dbReference type="NCBIfam" id="TIGR00089">
    <property type="entry name" value="MiaB/RimO family radical SAM methylthiotransferase"/>
    <property type="match status" value="1"/>
</dbReference>
<dbReference type="GO" id="GO:0035597">
    <property type="term" value="F:tRNA-2-methylthio-N(6)-dimethylallyladenosine(37) synthase activity"/>
    <property type="evidence" value="ECO:0007669"/>
    <property type="project" value="UniProtKB-EC"/>
</dbReference>
<evidence type="ECO:0000256" key="3">
    <source>
        <dbReference type="ARBA" id="ARBA00022490"/>
    </source>
</evidence>
<dbReference type="PANTHER" id="PTHR43837:SF1">
    <property type="entry name" value="RIBOSOMAL PROTEIN US12 METHYLTHIOTRANSFERASE RIMO"/>
    <property type="match status" value="1"/>
</dbReference>
<comment type="function">
    <text evidence="1">Catalyzes the methylthiolation of N6-(dimethylallyl)adenosine (i(6)A), leading to the formation of 2-methylthio-N6-(dimethylallyl)adenosine (ms(2)i(6)A) at position 37 in tRNAs that read codons beginning with uridine.</text>
</comment>
<keyword evidence="5 10" id="KW-0949">S-adenosyl-L-methionine</keyword>
<dbReference type="PATRIC" id="fig|281456.6.peg.2097"/>
<keyword evidence="3 10" id="KW-0963">Cytoplasm</keyword>
<organism evidence="14 15">
    <name type="scientific">Thermincola ferriacetica</name>
    <dbReference type="NCBI Taxonomy" id="281456"/>
    <lineage>
        <taxon>Bacteria</taxon>
        <taxon>Bacillati</taxon>
        <taxon>Bacillota</taxon>
        <taxon>Clostridia</taxon>
        <taxon>Eubacteriales</taxon>
        <taxon>Thermincolaceae</taxon>
        <taxon>Thermincola</taxon>
    </lineage>
</organism>
<dbReference type="EMBL" id="LGTE01000013">
    <property type="protein sequence ID" value="KNZ69363.1"/>
    <property type="molecule type" value="Genomic_DNA"/>
</dbReference>
<dbReference type="Proteomes" id="UP000037175">
    <property type="component" value="Unassembled WGS sequence"/>
</dbReference>
<dbReference type="InterPro" id="IPR006638">
    <property type="entry name" value="Elp3/MiaA/NifB-like_rSAM"/>
</dbReference>
<dbReference type="GO" id="GO:0035599">
    <property type="term" value="F:aspartic acid methylthiotransferase activity"/>
    <property type="evidence" value="ECO:0007669"/>
    <property type="project" value="TreeGrafter"/>
</dbReference>
<evidence type="ECO:0000256" key="1">
    <source>
        <dbReference type="ARBA" id="ARBA00003234"/>
    </source>
</evidence>
<dbReference type="HAMAP" id="MF_01865">
    <property type="entry name" value="MTTase_RimO"/>
    <property type="match status" value="1"/>
</dbReference>
<comment type="cofactor">
    <cofactor evidence="10">
        <name>[4Fe-4S] cluster</name>
        <dbReference type="ChEBI" id="CHEBI:49883"/>
    </cofactor>
    <text evidence="10">Binds 2 [4Fe-4S] clusters. One cluster is coordinated with 3 cysteines and an exchangeable S-adenosyl-L-methionine.</text>
</comment>
<dbReference type="InterPro" id="IPR038135">
    <property type="entry name" value="Methylthiotransferase_N_sf"/>
</dbReference>
<dbReference type="EC" id="2.8.4.4" evidence="10"/>
<dbReference type="Pfam" id="PF00919">
    <property type="entry name" value="UPF0004"/>
    <property type="match status" value="1"/>
</dbReference>
<dbReference type="NCBIfam" id="TIGR01125">
    <property type="entry name" value="30S ribosomal protein S12 methylthiotransferase RimO"/>
    <property type="match status" value="1"/>
</dbReference>
<dbReference type="InterPro" id="IPR020612">
    <property type="entry name" value="Methylthiotransferase_CS"/>
</dbReference>
<evidence type="ECO:0000256" key="2">
    <source>
        <dbReference type="ARBA" id="ARBA00022485"/>
    </source>
</evidence>
<keyword evidence="2 10" id="KW-0004">4Fe-4S</keyword>
<dbReference type="SFLD" id="SFLDG01061">
    <property type="entry name" value="methylthiotransferase"/>
    <property type="match status" value="1"/>
</dbReference>
<name>A0A0L6W1T5_9FIRM</name>
<feature type="binding site" evidence="10">
    <location>
        <position position="162"/>
    </location>
    <ligand>
        <name>[4Fe-4S] cluster</name>
        <dbReference type="ChEBI" id="CHEBI:49883"/>
        <label>2</label>
        <note>4Fe-4S-S-AdoMet</note>
    </ligand>
</feature>
<evidence type="ECO:0000256" key="4">
    <source>
        <dbReference type="ARBA" id="ARBA00022679"/>
    </source>
</evidence>
<keyword evidence="6 10" id="KW-0479">Metal-binding</keyword>
<dbReference type="SMART" id="SM00729">
    <property type="entry name" value="Elp3"/>
    <property type="match status" value="1"/>
</dbReference>
<dbReference type="InterPro" id="IPR002792">
    <property type="entry name" value="TRAM_dom"/>
</dbReference>
<sequence length="439" mass="49427">MLKVGFTSLGCNKNLVDTEVMMGLLAEAGFKIVEEEKSADILIVNTCGFIDEAKEESINAVLELARYKEEGNCKALIVAGCLAQRYKDELLKEMPEIDGIIGTGEIDKIVQVVRDAAAGMRPELVTDREFIYDHTLPRWQSTPPYTAYVKIAEGCDNRCSYCAIPGIRGGYRSRPKESILQEVNDLVRRGVKEVILIAQDTTRYGTDIYGRYALTELIQEIASLPVHWIRILYAYPTRITDDLIQIIRGEPKVCKYLDMPIQHVDKDIIKAMNRQGDREEIMKLINRLRKEVPGITLRTTLIVGFPGETEAQFQNLLEFVREAKFDRLGVFTYSREESTPAGMLANQVPEEVKIKRRDIIMREQQKISLQKNRQKIGSTILVMVEGISADNPEIYVGRSDADAPEIDGLVYFSGPALNPGDIVQVKITDASEYDLIGEV</sequence>
<dbReference type="SFLD" id="SFLDF00274">
    <property type="entry name" value="ribosomal_protein_S12_methylth"/>
    <property type="match status" value="1"/>
</dbReference>
<reference evidence="15" key="1">
    <citation type="submission" date="2015-07" db="EMBL/GenBank/DDBJ databases">
        <title>Complete Genome of Thermincola ferriacetica strain Z-0001T.</title>
        <authorList>
            <person name="Lusk B."/>
            <person name="Badalamenti J.P."/>
            <person name="Parameswaran P."/>
            <person name="Bond D.R."/>
            <person name="Torres C.I."/>
        </authorList>
    </citation>
    <scope>NUCLEOTIDE SEQUENCE [LARGE SCALE GENOMIC DNA]</scope>
    <source>
        <strain evidence="15">Z-0001</strain>
    </source>
</reference>
<evidence type="ECO:0000259" key="12">
    <source>
        <dbReference type="PROSITE" id="PS51449"/>
    </source>
</evidence>
<feature type="domain" description="TRAM" evidence="11">
    <location>
        <begin position="373"/>
        <end position="439"/>
    </location>
</feature>
<protein>
    <recommendedName>
        <fullName evidence="10">Ribosomal protein uS12 methylthiotransferase RimO</fullName>
        <shortName evidence="10">uS12 MTTase</shortName>
        <shortName evidence="10">uS12 methylthiotransferase</shortName>
        <ecNumber evidence="10">2.8.4.4</ecNumber>
    </recommendedName>
    <alternativeName>
        <fullName evidence="10">Ribosomal protein uS12 (aspartate-C(3))-methylthiotransferase</fullName>
    </alternativeName>
    <alternativeName>
        <fullName evidence="10">Ribosome maturation factor RimO</fullName>
    </alternativeName>
</protein>
<evidence type="ECO:0000313" key="15">
    <source>
        <dbReference type="Proteomes" id="UP000037175"/>
    </source>
</evidence>
<dbReference type="PROSITE" id="PS51918">
    <property type="entry name" value="RADICAL_SAM"/>
    <property type="match status" value="1"/>
</dbReference>
<keyword evidence="8 10" id="KW-0411">Iron-sulfur</keyword>
<evidence type="ECO:0000256" key="9">
    <source>
        <dbReference type="ARBA" id="ARBA00051425"/>
    </source>
</evidence>
<dbReference type="GO" id="GO:0051539">
    <property type="term" value="F:4 iron, 4 sulfur cluster binding"/>
    <property type="evidence" value="ECO:0007669"/>
    <property type="project" value="UniProtKB-UniRule"/>
</dbReference>
<comment type="function">
    <text evidence="10">Catalyzes the methylthiolation of an aspartic acid residue of ribosomal protein uS12.</text>
</comment>
<keyword evidence="7 10" id="KW-0408">Iron</keyword>
<dbReference type="GO" id="GO:0103039">
    <property type="term" value="F:protein methylthiotransferase activity"/>
    <property type="evidence" value="ECO:0007669"/>
    <property type="project" value="UniProtKB-EC"/>
</dbReference>
<dbReference type="InterPro" id="IPR013848">
    <property type="entry name" value="Methylthiotransferase_N"/>
</dbReference>
<dbReference type="InterPro" id="IPR005839">
    <property type="entry name" value="Methylthiotransferase"/>
</dbReference>
<feature type="binding site" evidence="10">
    <location>
        <position position="155"/>
    </location>
    <ligand>
        <name>[4Fe-4S] cluster</name>
        <dbReference type="ChEBI" id="CHEBI:49883"/>
        <label>2</label>
        <note>4Fe-4S-S-AdoMet</note>
    </ligand>
</feature>
<evidence type="ECO:0000259" key="13">
    <source>
        <dbReference type="PROSITE" id="PS51918"/>
    </source>
</evidence>
<gene>
    <name evidence="10" type="primary">rimO</name>
    <name evidence="14" type="ORF">Tfer_2000</name>
</gene>
<evidence type="ECO:0000313" key="14">
    <source>
        <dbReference type="EMBL" id="KNZ69363.1"/>
    </source>
</evidence>
<dbReference type="Gene3D" id="3.40.50.12160">
    <property type="entry name" value="Methylthiotransferase, N-terminal domain"/>
    <property type="match status" value="1"/>
</dbReference>
<comment type="caution">
    <text evidence="14">The sequence shown here is derived from an EMBL/GenBank/DDBJ whole genome shotgun (WGS) entry which is preliminary data.</text>
</comment>
<comment type="catalytic activity">
    <reaction evidence="9">
        <text>N(6)-dimethylallyladenosine(37) in tRNA + (sulfur carrier)-SH + AH2 + 2 S-adenosyl-L-methionine = 2-methylsulfanyl-N(6)-dimethylallyladenosine(37) in tRNA + (sulfur carrier)-H + 5'-deoxyadenosine + L-methionine + A + S-adenosyl-L-homocysteine + 2 H(+)</text>
        <dbReference type="Rhea" id="RHEA:37067"/>
        <dbReference type="Rhea" id="RHEA-COMP:10375"/>
        <dbReference type="Rhea" id="RHEA-COMP:10376"/>
        <dbReference type="Rhea" id="RHEA-COMP:14737"/>
        <dbReference type="Rhea" id="RHEA-COMP:14739"/>
        <dbReference type="ChEBI" id="CHEBI:13193"/>
        <dbReference type="ChEBI" id="CHEBI:15378"/>
        <dbReference type="ChEBI" id="CHEBI:17319"/>
        <dbReference type="ChEBI" id="CHEBI:17499"/>
        <dbReference type="ChEBI" id="CHEBI:29917"/>
        <dbReference type="ChEBI" id="CHEBI:57844"/>
        <dbReference type="ChEBI" id="CHEBI:57856"/>
        <dbReference type="ChEBI" id="CHEBI:59789"/>
        <dbReference type="ChEBI" id="CHEBI:64428"/>
        <dbReference type="ChEBI" id="CHEBI:74415"/>
        <dbReference type="ChEBI" id="CHEBI:74417"/>
        <dbReference type="EC" id="2.8.4.3"/>
    </reaction>
</comment>